<keyword evidence="2" id="KW-1185">Reference proteome</keyword>
<proteinExistence type="predicted"/>
<evidence type="ECO:0000313" key="1">
    <source>
        <dbReference type="EMBL" id="GFY58851.1"/>
    </source>
</evidence>
<gene>
    <name evidence="1" type="ORF">TNIN_324951</name>
</gene>
<accession>A0A8X6XT38</accession>
<reference evidence="1" key="1">
    <citation type="submission" date="2020-08" db="EMBL/GenBank/DDBJ databases">
        <title>Multicomponent nature underlies the extraordinary mechanical properties of spider dragline silk.</title>
        <authorList>
            <person name="Kono N."/>
            <person name="Nakamura H."/>
            <person name="Mori M."/>
            <person name="Yoshida Y."/>
            <person name="Ohtoshi R."/>
            <person name="Malay A.D."/>
            <person name="Moran D.A.P."/>
            <person name="Tomita M."/>
            <person name="Numata K."/>
            <person name="Arakawa K."/>
        </authorList>
    </citation>
    <scope>NUCLEOTIDE SEQUENCE</scope>
</reference>
<comment type="caution">
    <text evidence="1">The sequence shown here is derived from an EMBL/GenBank/DDBJ whole genome shotgun (WGS) entry which is preliminary data.</text>
</comment>
<name>A0A8X6XT38_9ARAC</name>
<dbReference type="EMBL" id="BMAV01012277">
    <property type="protein sequence ID" value="GFY58851.1"/>
    <property type="molecule type" value="Genomic_DNA"/>
</dbReference>
<organism evidence="1 2">
    <name type="scientific">Trichonephila inaurata madagascariensis</name>
    <dbReference type="NCBI Taxonomy" id="2747483"/>
    <lineage>
        <taxon>Eukaryota</taxon>
        <taxon>Metazoa</taxon>
        <taxon>Ecdysozoa</taxon>
        <taxon>Arthropoda</taxon>
        <taxon>Chelicerata</taxon>
        <taxon>Arachnida</taxon>
        <taxon>Araneae</taxon>
        <taxon>Araneomorphae</taxon>
        <taxon>Entelegynae</taxon>
        <taxon>Araneoidea</taxon>
        <taxon>Nephilidae</taxon>
        <taxon>Trichonephila</taxon>
        <taxon>Trichonephila inaurata</taxon>
    </lineage>
</organism>
<evidence type="ECO:0000313" key="2">
    <source>
        <dbReference type="Proteomes" id="UP000886998"/>
    </source>
</evidence>
<protein>
    <submittedName>
        <fullName evidence="1">Uncharacterized protein</fullName>
    </submittedName>
</protein>
<dbReference type="Proteomes" id="UP000886998">
    <property type="component" value="Unassembled WGS sequence"/>
</dbReference>
<dbReference type="AlphaFoldDB" id="A0A8X6XT38"/>
<sequence length="91" mass="10508">MKMRFSLQTGVFLLFFSVTYAYQTFVRQILGSALMGDLYPPYHPDFNVGAGKNFTHFLLFSRIHPDKPHPLMPDDQNCWSSPTTIPPFPLR</sequence>